<protein>
    <submittedName>
        <fullName evidence="5">Acid--CoA ligase</fullName>
    </submittedName>
</protein>
<dbReference type="Pfam" id="PF13193">
    <property type="entry name" value="AMP-binding_C"/>
    <property type="match status" value="1"/>
</dbReference>
<evidence type="ECO:0000259" key="3">
    <source>
        <dbReference type="Pfam" id="PF00501"/>
    </source>
</evidence>
<dbReference type="PANTHER" id="PTHR43201:SF5">
    <property type="entry name" value="MEDIUM-CHAIN ACYL-COA LIGASE ACSF2, MITOCHONDRIAL"/>
    <property type="match status" value="1"/>
</dbReference>
<dbReference type="InterPro" id="IPR025110">
    <property type="entry name" value="AMP-bd_C"/>
</dbReference>
<keyword evidence="6" id="KW-1185">Reference proteome</keyword>
<dbReference type="InterPro" id="IPR045851">
    <property type="entry name" value="AMP-bd_C_sf"/>
</dbReference>
<dbReference type="Pfam" id="PF00501">
    <property type="entry name" value="AMP-binding"/>
    <property type="match status" value="1"/>
</dbReference>
<dbReference type="Gene3D" id="3.30.300.30">
    <property type="match status" value="1"/>
</dbReference>
<evidence type="ECO:0000313" key="5">
    <source>
        <dbReference type="EMBL" id="GHA82384.1"/>
    </source>
</evidence>
<feature type="domain" description="AMP-binding enzyme C-terminal" evidence="4">
    <location>
        <begin position="429"/>
        <end position="504"/>
    </location>
</feature>
<proteinExistence type="inferred from homology"/>
<dbReference type="EMBL" id="BMZH01000001">
    <property type="protein sequence ID" value="GHA82384.1"/>
    <property type="molecule type" value="Genomic_DNA"/>
</dbReference>
<dbReference type="PANTHER" id="PTHR43201">
    <property type="entry name" value="ACYL-COA SYNTHETASE"/>
    <property type="match status" value="1"/>
</dbReference>
<sequence>MTQTAYSTSGQVIDWIEYHAATKPDARAMVDLASNRIYSYAEMHERVGRAAGMLKAHGIKPGDRVAFLCLNTTDIMELIFGCWRIGAICLALNFRLTPPELAYILNDSEASLILVDDPFKQVAEATKPHCKTVKHWLGTTGIGGDSDYEQEMAKADPVYDFYPQGYEDQCLLMYSSGTTGNPKGVIITHGMVEFTNAGAMRVGDARPDRVSLNNMPLFHIGGLAVTGLPALWIGGCCVIMRLFDVDTTMNAIDNADLNIAVLFMVPAAYNAMRMHPRIDEIDFSRIEIALGGGETVPEPLSHFWLEKGLVIQEGYGMTETCAAGTTLRKEDIPHMIGSAGRPLSHSRVKVVDEDGAEVARGEAGEILFKGASVTPGYWRNPEANAQSFTADGWFRSGDIGRMNAEGYIYIEDRVKDMYISGGENVYPAEIEGILYEMPHFAELSVIGVPHEKWGEIGCVVAVFKDGHACELEAILSHLQDRLARYKMPAHLHVIKELPRGGSGKVLKYQLRKSVPAALG</sequence>
<name>A0A8J3G118_9PROT</name>
<dbReference type="SUPFAM" id="SSF56801">
    <property type="entry name" value="Acetyl-CoA synthetase-like"/>
    <property type="match status" value="1"/>
</dbReference>
<evidence type="ECO:0000256" key="1">
    <source>
        <dbReference type="ARBA" id="ARBA00006432"/>
    </source>
</evidence>
<keyword evidence="2 5" id="KW-0436">Ligase</keyword>
<dbReference type="Proteomes" id="UP000634004">
    <property type="component" value="Unassembled WGS sequence"/>
</dbReference>
<comment type="caution">
    <text evidence="5">The sequence shown here is derived from an EMBL/GenBank/DDBJ whole genome shotgun (WGS) entry which is preliminary data.</text>
</comment>
<dbReference type="PROSITE" id="PS00455">
    <property type="entry name" value="AMP_BINDING"/>
    <property type="match status" value="1"/>
</dbReference>
<gene>
    <name evidence="5" type="ORF">GCM10009069_01910</name>
</gene>
<dbReference type="InterPro" id="IPR000873">
    <property type="entry name" value="AMP-dep_synth/lig_dom"/>
</dbReference>
<dbReference type="GO" id="GO:0006631">
    <property type="term" value="P:fatty acid metabolic process"/>
    <property type="evidence" value="ECO:0007669"/>
    <property type="project" value="TreeGrafter"/>
</dbReference>
<reference evidence="5" key="1">
    <citation type="journal article" date="2014" name="Int. J. Syst. Evol. Microbiol.">
        <title>Complete genome sequence of Corynebacterium casei LMG S-19264T (=DSM 44701T), isolated from a smear-ripened cheese.</title>
        <authorList>
            <consortium name="US DOE Joint Genome Institute (JGI-PGF)"/>
            <person name="Walter F."/>
            <person name="Albersmeier A."/>
            <person name="Kalinowski J."/>
            <person name="Ruckert C."/>
        </authorList>
    </citation>
    <scope>NUCLEOTIDE SEQUENCE</scope>
    <source>
        <strain evidence="5">KCTC 32513</strain>
    </source>
</reference>
<comment type="similarity">
    <text evidence="1">Belongs to the ATP-dependent AMP-binding enzyme family.</text>
</comment>
<dbReference type="AlphaFoldDB" id="A0A8J3G118"/>
<evidence type="ECO:0000259" key="4">
    <source>
        <dbReference type="Pfam" id="PF13193"/>
    </source>
</evidence>
<dbReference type="InterPro" id="IPR020845">
    <property type="entry name" value="AMP-binding_CS"/>
</dbReference>
<accession>A0A8J3G118</accession>
<organism evidence="5 6">
    <name type="scientific">Algimonas arctica</name>
    <dbReference type="NCBI Taxonomy" id="1479486"/>
    <lineage>
        <taxon>Bacteria</taxon>
        <taxon>Pseudomonadati</taxon>
        <taxon>Pseudomonadota</taxon>
        <taxon>Alphaproteobacteria</taxon>
        <taxon>Maricaulales</taxon>
        <taxon>Robiginitomaculaceae</taxon>
        <taxon>Algimonas</taxon>
    </lineage>
</organism>
<reference evidence="5" key="2">
    <citation type="submission" date="2020-09" db="EMBL/GenBank/DDBJ databases">
        <authorList>
            <person name="Sun Q."/>
            <person name="Kim S."/>
        </authorList>
    </citation>
    <scope>NUCLEOTIDE SEQUENCE</scope>
    <source>
        <strain evidence="5">KCTC 32513</strain>
    </source>
</reference>
<dbReference type="GO" id="GO:0031956">
    <property type="term" value="F:medium-chain fatty acid-CoA ligase activity"/>
    <property type="evidence" value="ECO:0007669"/>
    <property type="project" value="TreeGrafter"/>
</dbReference>
<feature type="domain" description="AMP-dependent synthetase/ligase" evidence="3">
    <location>
        <begin position="17"/>
        <end position="378"/>
    </location>
</feature>
<evidence type="ECO:0000313" key="6">
    <source>
        <dbReference type="Proteomes" id="UP000634004"/>
    </source>
</evidence>
<dbReference type="RefSeq" id="WP_189494426.1">
    <property type="nucleotide sequence ID" value="NZ_BMZH01000001.1"/>
</dbReference>
<dbReference type="InterPro" id="IPR042099">
    <property type="entry name" value="ANL_N_sf"/>
</dbReference>
<dbReference type="Gene3D" id="3.40.50.12780">
    <property type="entry name" value="N-terminal domain of ligase-like"/>
    <property type="match status" value="1"/>
</dbReference>
<evidence type="ECO:0000256" key="2">
    <source>
        <dbReference type="ARBA" id="ARBA00022598"/>
    </source>
</evidence>